<feature type="domain" description="GIY-YIG" evidence="2">
    <location>
        <begin position="5"/>
        <end position="81"/>
    </location>
</feature>
<dbReference type="SUPFAM" id="SSF82771">
    <property type="entry name" value="GIY-YIG endonuclease"/>
    <property type="match status" value="1"/>
</dbReference>
<keyword evidence="3" id="KW-0540">Nuclease</keyword>
<dbReference type="EMBL" id="CP027806">
    <property type="protein sequence ID" value="AXI99750.1"/>
    <property type="molecule type" value="Genomic_DNA"/>
</dbReference>
<dbReference type="Proteomes" id="UP000254808">
    <property type="component" value="Chromosome"/>
</dbReference>
<evidence type="ECO:0000259" key="2">
    <source>
        <dbReference type="PROSITE" id="PS50164"/>
    </source>
</evidence>
<dbReference type="RefSeq" id="WP_240644814.1">
    <property type="nucleotide sequence ID" value="NZ_CP027806.1"/>
</dbReference>
<evidence type="ECO:0000256" key="1">
    <source>
        <dbReference type="ARBA" id="ARBA00007435"/>
    </source>
</evidence>
<accession>A0A345UGZ9</accession>
<reference evidence="3 4" key="1">
    <citation type="submission" date="2018-03" db="EMBL/GenBank/DDBJ databases">
        <title>Phenotypic and genomic properties of Cyclonatronum proteinivorum gen. nov., sp. nov., a haloalkaliphilic bacteroidete from soda lakes possessing Na+-translocating rhodopsin.</title>
        <authorList>
            <person name="Toshchakov S.V."/>
            <person name="Korzhenkov A."/>
            <person name="Samarov N.I."/>
            <person name="Kublanov I.V."/>
            <person name="Muntyan M.S."/>
            <person name="Sorokin D.Y."/>
        </authorList>
    </citation>
    <scope>NUCLEOTIDE SEQUENCE [LARGE SCALE GENOMIC DNA]</scope>
    <source>
        <strain evidence="3 4">Omega</strain>
    </source>
</reference>
<dbReference type="InterPro" id="IPR000305">
    <property type="entry name" value="GIY-YIG_endonuc"/>
</dbReference>
<protein>
    <submittedName>
        <fullName evidence="3">Putative endonuclease</fullName>
    </submittedName>
</protein>
<dbReference type="InterPro" id="IPR035901">
    <property type="entry name" value="GIY-YIG_endonuc_sf"/>
</dbReference>
<dbReference type="PANTHER" id="PTHR34477">
    <property type="entry name" value="UPF0213 PROTEIN YHBQ"/>
    <property type="match status" value="1"/>
</dbReference>
<comment type="similarity">
    <text evidence="1">Belongs to the UPF0213 family.</text>
</comment>
<keyword evidence="4" id="KW-1185">Reference proteome</keyword>
<keyword evidence="3" id="KW-0378">Hydrolase</keyword>
<keyword evidence="3" id="KW-0255">Endonuclease</keyword>
<sequence length="103" mass="12568">MSSMKVSYVYIETNYDKSVFYTGVTSDIHKRHYQHQVGTYNGFSSKYHTKYLVWYDVFSPITEAIKFEKRLKRWRRSWKIELIEKTNPEWLDLSTNEPFGRRE</sequence>
<organism evidence="3 4">
    <name type="scientific">Cyclonatronum proteinivorum</name>
    <dbReference type="NCBI Taxonomy" id="1457365"/>
    <lineage>
        <taxon>Bacteria</taxon>
        <taxon>Pseudomonadati</taxon>
        <taxon>Balneolota</taxon>
        <taxon>Balneolia</taxon>
        <taxon>Balneolales</taxon>
        <taxon>Cyclonatronaceae</taxon>
        <taxon>Cyclonatronum</taxon>
    </lineage>
</organism>
<dbReference type="PANTHER" id="PTHR34477:SF5">
    <property type="entry name" value="BSL5627 PROTEIN"/>
    <property type="match status" value="1"/>
</dbReference>
<name>A0A345UGZ9_9BACT</name>
<proteinExistence type="inferred from homology"/>
<evidence type="ECO:0000313" key="4">
    <source>
        <dbReference type="Proteomes" id="UP000254808"/>
    </source>
</evidence>
<dbReference type="CDD" id="cd10448">
    <property type="entry name" value="GIY-YIG_unchar_3"/>
    <property type="match status" value="1"/>
</dbReference>
<evidence type="ECO:0000313" key="3">
    <source>
        <dbReference type="EMBL" id="AXI99750.1"/>
    </source>
</evidence>
<dbReference type="GO" id="GO:0004519">
    <property type="term" value="F:endonuclease activity"/>
    <property type="evidence" value="ECO:0007669"/>
    <property type="project" value="UniProtKB-KW"/>
</dbReference>
<dbReference type="AlphaFoldDB" id="A0A345UGZ9"/>
<dbReference type="PROSITE" id="PS50164">
    <property type="entry name" value="GIY_YIG"/>
    <property type="match status" value="1"/>
</dbReference>
<dbReference type="Pfam" id="PF01541">
    <property type="entry name" value="GIY-YIG"/>
    <property type="match status" value="1"/>
</dbReference>
<dbReference type="InterPro" id="IPR050190">
    <property type="entry name" value="UPF0213_domain"/>
</dbReference>
<dbReference type="KEGG" id="cprv:CYPRO_0465"/>
<dbReference type="Gene3D" id="3.40.1440.10">
    <property type="entry name" value="GIY-YIG endonuclease"/>
    <property type="match status" value="1"/>
</dbReference>
<gene>
    <name evidence="3" type="ORF">CYPRO_0465</name>
</gene>